<keyword evidence="2" id="KW-1185">Reference proteome</keyword>
<organism evidence="1 2">
    <name type="scientific">Synchytrium endobioticum</name>
    <dbReference type="NCBI Taxonomy" id="286115"/>
    <lineage>
        <taxon>Eukaryota</taxon>
        <taxon>Fungi</taxon>
        <taxon>Fungi incertae sedis</taxon>
        <taxon>Chytridiomycota</taxon>
        <taxon>Chytridiomycota incertae sedis</taxon>
        <taxon>Chytridiomycetes</taxon>
        <taxon>Synchytriales</taxon>
        <taxon>Synchytriaceae</taxon>
        <taxon>Synchytrium</taxon>
    </lineage>
</organism>
<sequence>MELISPNPPNHRIRNIFCIHNNIIERKSRKIQQKNQKLQKSYHSSSYMYCSFYGSLVTTTESRMPRELQGGDKRSQPSRPYNVAPLIHMLKIIFPEDRTVFVFDGALTSAKSETSMKRHREWGKVVNG</sequence>
<dbReference type="VEuPathDB" id="FungiDB:SeMB42_g04939"/>
<evidence type="ECO:0000313" key="1">
    <source>
        <dbReference type="EMBL" id="TPX42927.1"/>
    </source>
</evidence>
<proteinExistence type="predicted"/>
<dbReference type="Proteomes" id="UP000317494">
    <property type="component" value="Unassembled WGS sequence"/>
</dbReference>
<protein>
    <submittedName>
        <fullName evidence="1">Uncharacterized protein</fullName>
    </submittedName>
</protein>
<accession>A0A507CUT7</accession>
<dbReference type="AlphaFoldDB" id="A0A507CUT7"/>
<comment type="caution">
    <text evidence="1">The sequence shown here is derived from an EMBL/GenBank/DDBJ whole genome shotgun (WGS) entry which is preliminary data.</text>
</comment>
<evidence type="ECO:0000313" key="2">
    <source>
        <dbReference type="Proteomes" id="UP000317494"/>
    </source>
</evidence>
<dbReference type="EMBL" id="QEAN01000216">
    <property type="protein sequence ID" value="TPX42927.1"/>
    <property type="molecule type" value="Genomic_DNA"/>
</dbReference>
<gene>
    <name evidence="1" type="ORF">SeMB42_g04939</name>
</gene>
<reference evidence="1 2" key="1">
    <citation type="journal article" date="2019" name="Sci. Rep.">
        <title>Comparative genomics of chytrid fungi reveal insights into the obligate biotrophic and pathogenic lifestyle of Synchytrium endobioticum.</title>
        <authorList>
            <person name="van de Vossenberg B.T.L.H."/>
            <person name="Warris S."/>
            <person name="Nguyen H.D.T."/>
            <person name="van Gent-Pelzer M.P.E."/>
            <person name="Joly D.L."/>
            <person name="van de Geest H.C."/>
            <person name="Bonants P.J.M."/>
            <person name="Smith D.S."/>
            <person name="Levesque C.A."/>
            <person name="van der Lee T.A.J."/>
        </authorList>
    </citation>
    <scope>NUCLEOTIDE SEQUENCE [LARGE SCALE GENOMIC DNA]</scope>
    <source>
        <strain evidence="1 2">MB42</strain>
    </source>
</reference>
<name>A0A507CUT7_9FUNG</name>